<evidence type="ECO:0000256" key="5">
    <source>
        <dbReference type="ARBA" id="ARBA00022989"/>
    </source>
</evidence>
<dbReference type="PANTHER" id="PTHR42865">
    <property type="entry name" value="PROTON/GLUTAMATE-ASPARTATE SYMPORTER"/>
    <property type="match status" value="1"/>
</dbReference>
<keyword evidence="9" id="KW-1185">Reference proteome</keyword>
<dbReference type="SUPFAM" id="SSF118215">
    <property type="entry name" value="Proton glutamate symport protein"/>
    <property type="match status" value="1"/>
</dbReference>
<keyword evidence="2" id="KW-0813">Transport</keyword>
<evidence type="ECO:0000256" key="6">
    <source>
        <dbReference type="ARBA" id="ARBA00023136"/>
    </source>
</evidence>
<keyword evidence="4 7" id="KW-0812">Transmembrane</keyword>
<dbReference type="Pfam" id="PF00375">
    <property type="entry name" value="SDF"/>
    <property type="match status" value="1"/>
</dbReference>
<feature type="transmembrane region" description="Helical" evidence="7">
    <location>
        <begin position="361"/>
        <end position="379"/>
    </location>
</feature>
<evidence type="ECO:0000256" key="2">
    <source>
        <dbReference type="ARBA" id="ARBA00022448"/>
    </source>
</evidence>
<protein>
    <submittedName>
        <fullName evidence="8">Na+/H+-dicarboxylate symporter</fullName>
    </submittedName>
</protein>
<dbReference type="STRING" id="408074.SAMN05660909_03833"/>
<dbReference type="Gene3D" id="1.10.3860.10">
    <property type="entry name" value="Sodium:dicarboxylate symporter"/>
    <property type="match status" value="1"/>
</dbReference>
<feature type="transmembrane region" description="Helical" evidence="7">
    <location>
        <begin position="40"/>
        <end position="61"/>
    </location>
</feature>
<gene>
    <name evidence="8" type="ORF">SAMN05660909_03833</name>
</gene>
<dbReference type="AlphaFoldDB" id="A0A1H4EPK4"/>
<keyword evidence="6 7" id="KW-0472">Membrane</keyword>
<dbReference type="PANTHER" id="PTHR42865:SF7">
    <property type="entry name" value="PROTON_GLUTAMATE-ASPARTATE SYMPORTER"/>
    <property type="match status" value="1"/>
</dbReference>
<dbReference type="PRINTS" id="PR00173">
    <property type="entry name" value="EDTRNSPORT"/>
</dbReference>
<evidence type="ECO:0000256" key="3">
    <source>
        <dbReference type="ARBA" id="ARBA00022475"/>
    </source>
</evidence>
<organism evidence="8 9">
    <name type="scientific">Chitinophaga terrae</name>
    <name type="common">ex Kim and Jung 2007</name>
    <dbReference type="NCBI Taxonomy" id="408074"/>
    <lineage>
        <taxon>Bacteria</taxon>
        <taxon>Pseudomonadati</taxon>
        <taxon>Bacteroidota</taxon>
        <taxon>Chitinophagia</taxon>
        <taxon>Chitinophagales</taxon>
        <taxon>Chitinophagaceae</taxon>
        <taxon>Chitinophaga</taxon>
    </lineage>
</organism>
<feature type="transmembrane region" description="Helical" evidence="7">
    <location>
        <begin position="322"/>
        <end position="341"/>
    </location>
</feature>
<dbReference type="EMBL" id="FNRL01000019">
    <property type="protein sequence ID" value="SEA86162.1"/>
    <property type="molecule type" value="Genomic_DNA"/>
</dbReference>
<dbReference type="InterPro" id="IPR001991">
    <property type="entry name" value="Na-dicarboxylate_symporter"/>
</dbReference>
<name>A0A1H4EPK4_9BACT</name>
<evidence type="ECO:0000256" key="7">
    <source>
        <dbReference type="SAM" id="Phobius"/>
    </source>
</evidence>
<feature type="transmembrane region" description="Helical" evidence="7">
    <location>
        <begin position="217"/>
        <end position="239"/>
    </location>
</feature>
<reference evidence="9" key="1">
    <citation type="submission" date="2016-10" db="EMBL/GenBank/DDBJ databases">
        <authorList>
            <person name="Varghese N."/>
            <person name="Submissions S."/>
        </authorList>
    </citation>
    <scope>NUCLEOTIDE SEQUENCE [LARGE SCALE GENOMIC DNA]</scope>
    <source>
        <strain evidence="9">DSM 23920</strain>
    </source>
</reference>
<evidence type="ECO:0000256" key="4">
    <source>
        <dbReference type="ARBA" id="ARBA00022692"/>
    </source>
</evidence>
<evidence type="ECO:0000256" key="1">
    <source>
        <dbReference type="ARBA" id="ARBA00004651"/>
    </source>
</evidence>
<evidence type="ECO:0000313" key="9">
    <source>
        <dbReference type="Proteomes" id="UP000199656"/>
    </source>
</evidence>
<dbReference type="GO" id="GO:0005886">
    <property type="term" value="C:plasma membrane"/>
    <property type="evidence" value="ECO:0007669"/>
    <property type="project" value="UniProtKB-SubCell"/>
</dbReference>
<proteinExistence type="predicted"/>
<feature type="transmembrane region" description="Helical" evidence="7">
    <location>
        <begin position="141"/>
        <end position="158"/>
    </location>
</feature>
<accession>A0A1H4EPK4</accession>
<dbReference type="GO" id="GO:0006835">
    <property type="term" value="P:dicarboxylic acid transport"/>
    <property type="evidence" value="ECO:0007669"/>
    <property type="project" value="TreeGrafter"/>
</dbReference>
<evidence type="ECO:0000313" key="8">
    <source>
        <dbReference type="EMBL" id="SEA86162.1"/>
    </source>
</evidence>
<dbReference type="Proteomes" id="UP000199656">
    <property type="component" value="Unassembled WGS sequence"/>
</dbReference>
<feature type="transmembrane region" description="Helical" evidence="7">
    <location>
        <begin position="179"/>
        <end position="197"/>
    </location>
</feature>
<comment type="subcellular location">
    <subcellularLocation>
        <location evidence="1">Cell membrane</location>
        <topology evidence="1">Multi-pass membrane protein</topology>
    </subcellularLocation>
</comment>
<keyword evidence="3" id="KW-1003">Cell membrane</keyword>
<keyword evidence="5 7" id="KW-1133">Transmembrane helix</keyword>
<sequence>MGFFRTYSSLFWLLAGIIAGSIAGMIFGEHIAVIKPVGDIFLNLLFTAVIPLVFFAVASAIANIDAGKKLGAILGIMSLVFLATILISGFLTIVAVWIFPIHQEITLSHDTNITQPGNWGEQITKLLTVNEFYELLSRHNMLPFLIFSGLVGFASMRAGQAGQAFRNFLHAGNEVMKDLLTLIMKAGPIGLGAYFAYQVGTVGPQLFGTYAHSLGLYYGFGIVYFFAGFTFYAFVAGGINGVKIFWKNNIIPSLTAVGTGSSIATIPANLEAVKKMGVPPEIGNVVIPLGASLHKDGSSISSIIKMTVVFGMFGRGFDSPSVILLALAITVLVSIVEGGIPNGGYIGEMLVMSVYGLPVEALPPLMIIGTLVDPLATILNATGDNVASMLVARFAQRSRDAETQRNFIKSGE</sequence>
<dbReference type="RefSeq" id="WP_089763538.1">
    <property type="nucleotide sequence ID" value="NZ_BKAT01000032.1"/>
</dbReference>
<feature type="transmembrane region" description="Helical" evidence="7">
    <location>
        <begin position="73"/>
        <end position="99"/>
    </location>
</feature>
<dbReference type="GO" id="GO:0015293">
    <property type="term" value="F:symporter activity"/>
    <property type="evidence" value="ECO:0007669"/>
    <property type="project" value="UniProtKB-KW"/>
</dbReference>
<dbReference type="OrthoDB" id="9768885at2"/>
<feature type="transmembrane region" description="Helical" evidence="7">
    <location>
        <begin position="12"/>
        <end position="34"/>
    </location>
</feature>
<dbReference type="InterPro" id="IPR036458">
    <property type="entry name" value="Na:dicarbo_symporter_sf"/>
</dbReference>